<dbReference type="Proteomes" id="UP000077755">
    <property type="component" value="Chromosome 1"/>
</dbReference>
<dbReference type="Gramene" id="KZN09153">
    <property type="protein sequence ID" value="KZN09153"/>
    <property type="gene ID" value="DCAR_001809"/>
</dbReference>
<reference evidence="1" key="1">
    <citation type="journal article" date="2016" name="Nat. Genet.">
        <title>A high-quality carrot genome assembly provides new insights into carotenoid accumulation and asterid genome evolution.</title>
        <authorList>
            <person name="Iorizzo M."/>
            <person name="Ellison S."/>
            <person name="Senalik D."/>
            <person name="Zeng P."/>
            <person name="Satapoomin P."/>
            <person name="Huang J."/>
            <person name="Bowman M."/>
            <person name="Iovene M."/>
            <person name="Sanseverino W."/>
            <person name="Cavagnaro P."/>
            <person name="Yildiz M."/>
            <person name="Macko-Podgorni A."/>
            <person name="Moranska E."/>
            <person name="Grzebelus E."/>
            <person name="Grzebelus D."/>
            <person name="Ashrafi H."/>
            <person name="Zheng Z."/>
            <person name="Cheng S."/>
            <person name="Spooner D."/>
            <person name="Van Deynze A."/>
            <person name="Simon P."/>
        </authorList>
    </citation>
    <scope>NUCLEOTIDE SEQUENCE [LARGE SCALE GENOMIC DNA]</scope>
    <source>
        <tissue evidence="1">Leaf</tissue>
    </source>
</reference>
<evidence type="ECO:0000313" key="2">
    <source>
        <dbReference type="EMBL" id="WOG82643.1"/>
    </source>
</evidence>
<keyword evidence="3" id="KW-1185">Reference proteome</keyword>
<gene>
    <name evidence="1" type="ORF">DCAR_001809</name>
    <name evidence="2" type="ORF">DCAR_0101809</name>
</gene>
<sequence length="68" mass="7693">MASQNDARTPVLKTKTEQRKSRLLKDNDLEYFRRAQWLRAAVLGADDRLVSATSLMMGVGMLKRASKP</sequence>
<name>A0A162B2G7_DAUCS</name>
<protein>
    <submittedName>
        <fullName evidence="1">Uncharacterized protein</fullName>
    </submittedName>
</protein>
<dbReference type="AlphaFoldDB" id="A0A162B2G7"/>
<evidence type="ECO:0000313" key="3">
    <source>
        <dbReference type="Proteomes" id="UP000077755"/>
    </source>
</evidence>
<accession>A0A162B2G7</accession>
<evidence type="ECO:0000313" key="1">
    <source>
        <dbReference type="EMBL" id="KZN09153.1"/>
    </source>
</evidence>
<reference evidence="2" key="2">
    <citation type="submission" date="2022-03" db="EMBL/GenBank/DDBJ databases">
        <title>Draft title - Genomic analysis of global carrot germplasm unveils the trajectory of domestication and the origin of high carotenoid orange carrot.</title>
        <authorList>
            <person name="Iorizzo M."/>
            <person name="Ellison S."/>
            <person name="Senalik D."/>
            <person name="Macko-Podgorni A."/>
            <person name="Grzebelus D."/>
            <person name="Bostan H."/>
            <person name="Rolling W."/>
            <person name="Curaba J."/>
            <person name="Simon P."/>
        </authorList>
    </citation>
    <scope>NUCLEOTIDE SEQUENCE</scope>
    <source>
        <tissue evidence="2">Leaf</tissue>
    </source>
</reference>
<organism evidence="1">
    <name type="scientific">Daucus carota subsp. sativus</name>
    <name type="common">Carrot</name>
    <dbReference type="NCBI Taxonomy" id="79200"/>
    <lineage>
        <taxon>Eukaryota</taxon>
        <taxon>Viridiplantae</taxon>
        <taxon>Streptophyta</taxon>
        <taxon>Embryophyta</taxon>
        <taxon>Tracheophyta</taxon>
        <taxon>Spermatophyta</taxon>
        <taxon>Magnoliopsida</taxon>
        <taxon>eudicotyledons</taxon>
        <taxon>Gunneridae</taxon>
        <taxon>Pentapetalae</taxon>
        <taxon>asterids</taxon>
        <taxon>campanulids</taxon>
        <taxon>Apiales</taxon>
        <taxon>Apiaceae</taxon>
        <taxon>Apioideae</taxon>
        <taxon>Scandiceae</taxon>
        <taxon>Daucinae</taxon>
        <taxon>Daucus</taxon>
        <taxon>Daucus sect. Daucus</taxon>
    </lineage>
</organism>
<dbReference type="EMBL" id="CP093343">
    <property type="protein sequence ID" value="WOG82643.1"/>
    <property type="molecule type" value="Genomic_DNA"/>
</dbReference>
<proteinExistence type="predicted"/>
<dbReference type="EMBL" id="LNRQ01000001">
    <property type="protein sequence ID" value="KZN09153.1"/>
    <property type="molecule type" value="Genomic_DNA"/>
</dbReference>
<dbReference type="STRING" id="79200.A0A162B2G7"/>